<dbReference type="EMBL" id="CP016172">
    <property type="protein sequence ID" value="ANN79083.1"/>
    <property type="molecule type" value="Genomic_DNA"/>
</dbReference>
<reference evidence="2 3" key="1">
    <citation type="submission" date="2016-06" db="EMBL/GenBank/DDBJ databases">
        <title>Complete genome sequences of Bordetella bronchialis and Bordetella flabilis.</title>
        <authorList>
            <person name="LiPuma J.J."/>
            <person name="Spilker T."/>
        </authorList>
    </citation>
    <scope>NUCLEOTIDE SEQUENCE [LARGE SCALE GENOMIC DNA]</scope>
    <source>
        <strain evidence="2 3">AU10664</strain>
    </source>
</reference>
<feature type="domain" description="ANTAR" evidence="1">
    <location>
        <begin position="353"/>
        <end position="414"/>
    </location>
</feature>
<dbReference type="InterPro" id="IPR036388">
    <property type="entry name" value="WH-like_DNA-bd_sf"/>
</dbReference>
<dbReference type="OrthoDB" id="9782798at2"/>
<dbReference type="Pfam" id="PF03861">
    <property type="entry name" value="ANTAR"/>
    <property type="match status" value="1"/>
</dbReference>
<accession>A0A193GHL8</accession>
<dbReference type="SUPFAM" id="SSF52172">
    <property type="entry name" value="CheY-like"/>
    <property type="match status" value="1"/>
</dbReference>
<dbReference type="PROSITE" id="PS50921">
    <property type="entry name" value="ANTAR"/>
    <property type="match status" value="1"/>
</dbReference>
<dbReference type="Proteomes" id="UP000091926">
    <property type="component" value="Chromosome"/>
</dbReference>
<evidence type="ECO:0000313" key="3">
    <source>
        <dbReference type="Proteomes" id="UP000091926"/>
    </source>
</evidence>
<evidence type="ECO:0000313" key="2">
    <source>
        <dbReference type="EMBL" id="ANN79083.1"/>
    </source>
</evidence>
<proteinExistence type="predicted"/>
<gene>
    <name evidence="2" type="ORF">BAU07_19925</name>
</gene>
<dbReference type="InterPro" id="IPR013587">
    <property type="entry name" value="Nitrate/nitrite_sensing"/>
</dbReference>
<evidence type="ECO:0000259" key="1">
    <source>
        <dbReference type="PROSITE" id="PS50921"/>
    </source>
</evidence>
<dbReference type="Pfam" id="PF08376">
    <property type="entry name" value="NIT"/>
    <property type="match status" value="1"/>
</dbReference>
<dbReference type="InterPro" id="IPR011006">
    <property type="entry name" value="CheY-like_superfamily"/>
</dbReference>
<dbReference type="AlphaFoldDB" id="A0A193GHL8"/>
<protein>
    <submittedName>
        <fullName evidence="2">Antitermination regulator</fullName>
    </submittedName>
</protein>
<dbReference type="Gene3D" id="1.10.10.10">
    <property type="entry name" value="Winged helix-like DNA-binding domain superfamily/Winged helix DNA-binding domain"/>
    <property type="match status" value="1"/>
</dbReference>
<dbReference type="SMART" id="SM01012">
    <property type="entry name" value="ANTAR"/>
    <property type="match status" value="1"/>
</dbReference>
<keyword evidence="3" id="KW-1185">Reference proteome</keyword>
<organism evidence="2 3">
    <name type="scientific">Bordetella flabilis</name>
    <dbReference type="NCBI Taxonomy" id="463014"/>
    <lineage>
        <taxon>Bacteria</taxon>
        <taxon>Pseudomonadati</taxon>
        <taxon>Pseudomonadota</taxon>
        <taxon>Betaproteobacteria</taxon>
        <taxon>Burkholderiales</taxon>
        <taxon>Alcaligenaceae</taxon>
        <taxon>Bordetella</taxon>
    </lineage>
</organism>
<dbReference type="KEGG" id="bfz:BAU07_19925"/>
<dbReference type="GO" id="GO:0003723">
    <property type="term" value="F:RNA binding"/>
    <property type="evidence" value="ECO:0007669"/>
    <property type="project" value="InterPro"/>
</dbReference>
<name>A0A193GHL8_9BORD</name>
<dbReference type="RefSeq" id="WP_066661419.1">
    <property type="nucleotide sequence ID" value="NZ_CBCSCL010000013.1"/>
</dbReference>
<dbReference type="InterPro" id="IPR005561">
    <property type="entry name" value="ANTAR"/>
</dbReference>
<sequence>MSNDPTPPPLRLLIAARRCELRGLEVLAGTCELVAQVSELVHALQKERGYSNLYLCSGDAALLPTLATLRTEAQHIEEKVRAFLAGLESDADTTPDKARLFNGIAYALYRLDALPGLRARIGERHVPAEEAGEIFTVLIASLLAVVFEAADSALDAAVTRTLVALLNFMQGKELSGQERAYGVMGYMDGYFTENRKARMRQFVDAQARCFGTFEQYGPEEALACWQEMRGKDDRIVRMRQMVQQTSDSARVDARLAQLWFDICTERIDAMRTVESGLADALSRQCRARIAAMRKELHNHRSLLDRFTDHAGGTMPPMLFNVQGRILDTPPADGVGTDMARSLLDMMREQTLRMQQANDALVQARGVLDERRRIEQAKWLLASHYRLSEQAAHDKLQRAAMDSGLPLADVAAQVLDELGTRAG</sequence>
<dbReference type="STRING" id="463014.BAU07_19925"/>